<gene>
    <name evidence="3" type="ORF">PVX_119595</name>
</gene>
<dbReference type="GO" id="GO:0003729">
    <property type="term" value="F:mRNA binding"/>
    <property type="evidence" value="ECO:0007669"/>
    <property type="project" value="TreeGrafter"/>
</dbReference>
<name>A5KBB1_PLAVS</name>
<dbReference type="AlphaFoldDB" id="A5KBB1"/>
<dbReference type="PROSITE" id="PS50882">
    <property type="entry name" value="YTH"/>
    <property type="match status" value="1"/>
</dbReference>
<dbReference type="GeneID" id="5472370"/>
<dbReference type="PANTHER" id="PTHR12357:SF3">
    <property type="entry name" value="YTH DOMAIN-CONTAINING PROTEIN 1"/>
    <property type="match status" value="1"/>
</dbReference>
<dbReference type="EMBL" id="AAKM01000017">
    <property type="protein sequence ID" value="EDL43389.1"/>
    <property type="molecule type" value="Genomic_DNA"/>
</dbReference>
<dbReference type="GO" id="GO:0048024">
    <property type="term" value="P:regulation of mRNA splicing, via spliceosome"/>
    <property type="evidence" value="ECO:0007669"/>
    <property type="project" value="TreeGrafter"/>
</dbReference>
<feature type="compositionally biased region" description="Low complexity" evidence="1">
    <location>
        <begin position="184"/>
        <end position="197"/>
    </location>
</feature>
<sequence>MKPQLDALCSAMYDTSARTKFFLIKSSSDKNISISLNFNIWATTPKNEHKFVSAFTENDYVVLIFSVNGSSKFCGYAVMQSMPGESQNSNVYFYYDDKIFRGRNFDIQWIRVVDVSFQEVSHLKNSLNENKPIKVGRDGQEIERMAGIKLCEIFEAKYLSMATCADQGAQEEVHSNQANQSNHSKQTNQSKQTSSTTHEAGANLLASSPRGAEKRDSVKLFPLGNSLNMSYSTFKRMYAESPFNLVNIYNPALHVFPIDLTNMSYDEYIDLYEATQQVWQRKMLQLRLGG</sequence>
<dbReference type="KEGG" id="pvx:PVX_119595"/>
<accession>A5KBB1</accession>
<dbReference type="GO" id="GO:1990247">
    <property type="term" value="F:N6-methyladenosine-containing RNA reader activity"/>
    <property type="evidence" value="ECO:0007669"/>
    <property type="project" value="TreeGrafter"/>
</dbReference>
<evidence type="ECO:0000313" key="4">
    <source>
        <dbReference type="Proteomes" id="UP000008333"/>
    </source>
</evidence>
<dbReference type="GO" id="GO:0000398">
    <property type="term" value="P:mRNA splicing, via spliceosome"/>
    <property type="evidence" value="ECO:0007669"/>
    <property type="project" value="TreeGrafter"/>
</dbReference>
<dbReference type="STRING" id="126793.A5KBB1"/>
<dbReference type="InParanoid" id="A5KBB1"/>
<dbReference type="Proteomes" id="UP000008333">
    <property type="component" value="Unassembled WGS sequence"/>
</dbReference>
<protein>
    <recommendedName>
        <fullName evidence="2">YTH domain-containing protein</fullName>
    </recommendedName>
</protein>
<dbReference type="Gene3D" id="3.10.590.10">
    <property type="entry name" value="ph1033 like domains"/>
    <property type="match status" value="1"/>
</dbReference>
<dbReference type="OMA" id="LNFNIWA"/>
<dbReference type="GO" id="GO:0005654">
    <property type="term" value="C:nucleoplasm"/>
    <property type="evidence" value="ECO:0007669"/>
    <property type="project" value="TreeGrafter"/>
</dbReference>
<dbReference type="CDD" id="cd21134">
    <property type="entry name" value="YTH"/>
    <property type="match status" value="1"/>
</dbReference>
<evidence type="ECO:0000313" key="3">
    <source>
        <dbReference type="EMBL" id="EDL43389.1"/>
    </source>
</evidence>
<comment type="caution">
    <text evidence="3">The sequence shown here is derived from an EMBL/GenBank/DDBJ whole genome shotgun (WGS) entry which is preliminary data.</text>
</comment>
<evidence type="ECO:0000259" key="2">
    <source>
        <dbReference type="PROSITE" id="PS50882"/>
    </source>
</evidence>
<proteinExistence type="predicted"/>
<dbReference type="PANTHER" id="PTHR12357">
    <property type="entry name" value="YTH YT521-B HOMOLOGY DOMAIN-CONTAINING"/>
    <property type="match status" value="1"/>
</dbReference>
<dbReference type="Pfam" id="PF04146">
    <property type="entry name" value="YTH"/>
    <property type="match status" value="1"/>
</dbReference>
<feature type="domain" description="YTH" evidence="2">
    <location>
        <begin position="19"/>
        <end position="154"/>
    </location>
</feature>
<feature type="region of interest" description="Disordered" evidence="1">
    <location>
        <begin position="170"/>
        <end position="199"/>
    </location>
</feature>
<dbReference type="InterPro" id="IPR045168">
    <property type="entry name" value="YTH_prot"/>
</dbReference>
<reference evidence="3 4" key="1">
    <citation type="journal article" date="2008" name="Nature">
        <title>Comparative genomics of the neglected human malaria parasite Plasmodium vivax.</title>
        <authorList>
            <person name="Carlton J.M."/>
            <person name="Adams J.H."/>
            <person name="Silva J.C."/>
            <person name="Bidwell S.L."/>
            <person name="Lorenzi H."/>
            <person name="Caler E."/>
            <person name="Crabtree J."/>
            <person name="Angiuoli S.V."/>
            <person name="Merino E.F."/>
            <person name="Amedeo P."/>
            <person name="Cheng Q."/>
            <person name="Coulson R.M."/>
            <person name="Crabb B.S."/>
            <person name="Del Portillo H.A."/>
            <person name="Essien K."/>
            <person name="Feldblyum T.V."/>
            <person name="Fernandez-Becerra C."/>
            <person name="Gilson P.R."/>
            <person name="Gueye A.H."/>
            <person name="Guo X."/>
            <person name="Kang'a S."/>
            <person name="Kooij T.W."/>
            <person name="Korsinczky M."/>
            <person name="Meyer E.V."/>
            <person name="Nene V."/>
            <person name="Paulsen I."/>
            <person name="White O."/>
            <person name="Ralph S.A."/>
            <person name="Ren Q."/>
            <person name="Sargeant T.J."/>
            <person name="Salzberg S.L."/>
            <person name="Stoeckert C.J."/>
            <person name="Sullivan S.A."/>
            <person name="Yamamoto M.M."/>
            <person name="Hoffman S.L."/>
            <person name="Wortman J.R."/>
            <person name="Gardner M.J."/>
            <person name="Galinski M.R."/>
            <person name="Barnwell J.W."/>
            <person name="Fraser-Liggett C.M."/>
        </authorList>
    </citation>
    <scope>NUCLEOTIDE SEQUENCE [LARGE SCALE GENOMIC DNA]</scope>
    <source>
        <strain evidence="3 4">Salvador I</strain>
    </source>
</reference>
<keyword evidence="4" id="KW-1185">Reference proteome</keyword>
<dbReference type="RefSeq" id="XP_001613116.1">
    <property type="nucleotide sequence ID" value="XM_001613066.1"/>
</dbReference>
<dbReference type="InterPro" id="IPR007275">
    <property type="entry name" value="YTH_domain"/>
</dbReference>
<evidence type="ECO:0000256" key="1">
    <source>
        <dbReference type="SAM" id="MobiDB-lite"/>
    </source>
</evidence>
<organism evidence="3 4">
    <name type="scientific">Plasmodium vivax (strain Salvador I)</name>
    <dbReference type="NCBI Taxonomy" id="126793"/>
    <lineage>
        <taxon>Eukaryota</taxon>
        <taxon>Sar</taxon>
        <taxon>Alveolata</taxon>
        <taxon>Apicomplexa</taxon>
        <taxon>Aconoidasida</taxon>
        <taxon>Haemosporida</taxon>
        <taxon>Plasmodiidae</taxon>
        <taxon>Plasmodium</taxon>
        <taxon>Plasmodium (Plasmodium)</taxon>
    </lineage>
</organism>